<dbReference type="Proteomes" id="UP000279457">
    <property type="component" value="Unassembled WGS sequence"/>
</dbReference>
<dbReference type="RefSeq" id="WP_124231516.1">
    <property type="nucleotide sequence ID" value="NZ_RHHM01000001.1"/>
</dbReference>
<name>A0A3N6V4L4_9GAMM</name>
<proteinExistence type="predicted"/>
<dbReference type="OrthoDB" id="72299at2"/>
<protein>
    <submittedName>
        <fullName evidence="3">DUF4062 domain-containing protein</fullName>
    </submittedName>
</protein>
<keyword evidence="4" id="KW-1185">Reference proteome</keyword>
<evidence type="ECO:0000256" key="1">
    <source>
        <dbReference type="SAM" id="Coils"/>
    </source>
</evidence>
<dbReference type="EMBL" id="RHHM01000001">
    <property type="protein sequence ID" value="RQM40075.1"/>
    <property type="molecule type" value="Genomic_DNA"/>
</dbReference>
<dbReference type="InterPro" id="IPR025139">
    <property type="entry name" value="DUF4062"/>
</dbReference>
<organism evidence="3 4">
    <name type="scientific">Erwinia psidii</name>
    <dbReference type="NCBI Taxonomy" id="69224"/>
    <lineage>
        <taxon>Bacteria</taxon>
        <taxon>Pseudomonadati</taxon>
        <taxon>Pseudomonadota</taxon>
        <taxon>Gammaproteobacteria</taxon>
        <taxon>Enterobacterales</taxon>
        <taxon>Erwiniaceae</taxon>
        <taxon>Erwinia</taxon>
    </lineage>
</organism>
<gene>
    <name evidence="3" type="ORF">EB241_01920</name>
</gene>
<evidence type="ECO:0000313" key="4">
    <source>
        <dbReference type="Proteomes" id="UP000279457"/>
    </source>
</evidence>
<dbReference type="AlphaFoldDB" id="A0A3N6V4L4"/>
<keyword evidence="1" id="KW-0175">Coiled coil</keyword>
<feature type="domain" description="DUF4062" evidence="2">
    <location>
        <begin position="6"/>
        <end position="87"/>
    </location>
</feature>
<sequence length="342" mass="39195">MDKKYQIFISSTYEDLKSERDQVIKAILELGHIPVGMEMFSAGDEQQWELIKRQIEQSDYYILIIAHRYGSETPENISYTEKEYDFAKKSGIPTLSFIIKEDALWPATSIDKSAKKKKLDKFKTKAMDKLVQFWHNKDDLYAKVSVSLVKTINLKPRQGWVRSSEAVSADVTKELSRLSNENALLRNELEGMRRIASEHSDAVADVVKIMNSNKRKIKVRSTAKWEDGEIFQTTLLIIFLSIAPNLINENASGEISKKIAFSYYGTGYYKNWPVASNIITALIADWVALDIVEPSKKKHSVNDDNEYWTLTEVGKQVLKRAHRIRLEEGMIRDNETDKASTS</sequence>
<dbReference type="Pfam" id="PF13271">
    <property type="entry name" value="DUF4062"/>
    <property type="match status" value="1"/>
</dbReference>
<feature type="coiled-coil region" evidence="1">
    <location>
        <begin position="168"/>
        <end position="195"/>
    </location>
</feature>
<evidence type="ECO:0000259" key="2">
    <source>
        <dbReference type="Pfam" id="PF13271"/>
    </source>
</evidence>
<comment type="caution">
    <text evidence="3">The sequence shown here is derived from an EMBL/GenBank/DDBJ whole genome shotgun (WGS) entry which is preliminary data.</text>
</comment>
<accession>A0A3N6V4L4</accession>
<reference evidence="3 4" key="1">
    <citation type="submission" date="2018-10" db="EMBL/GenBank/DDBJ databases">
        <title>Draft genome sequence for the type isolate of Erwinia psidii, agent causal of bacterial blight in guava (Psidium guajava) and wilt and die-back of Eucalyptus spp.</title>
        <authorList>
            <person name="Hermenegildo P.S."/>
            <person name="Santos S.A."/>
            <person name="Guimaraes L.M.S."/>
            <person name="Vidigal P.M.P."/>
            <person name="Pereira I.C."/>
            <person name="Badel J.L."/>
            <person name="Alfenas-Zerbini P."/>
            <person name="Ferreira M.A.S.V."/>
            <person name="Alfenas A.C."/>
        </authorList>
    </citation>
    <scope>NUCLEOTIDE SEQUENCE [LARGE SCALE GENOMIC DNA]</scope>
    <source>
        <strain evidence="3 4">IBSBF 435</strain>
    </source>
</reference>
<evidence type="ECO:0000313" key="3">
    <source>
        <dbReference type="EMBL" id="RQM40075.1"/>
    </source>
</evidence>